<dbReference type="InterPro" id="IPR000515">
    <property type="entry name" value="MetI-like"/>
</dbReference>
<protein>
    <submittedName>
        <fullName evidence="10">Amino acid ABC transporter permease</fullName>
    </submittedName>
</protein>
<dbReference type="SUPFAM" id="SSF161098">
    <property type="entry name" value="MetI-like"/>
    <property type="match status" value="1"/>
</dbReference>
<evidence type="ECO:0000256" key="5">
    <source>
        <dbReference type="ARBA" id="ARBA00022970"/>
    </source>
</evidence>
<dbReference type="PROSITE" id="PS50928">
    <property type="entry name" value="ABC_TM1"/>
    <property type="match status" value="1"/>
</dbReference>
<keyword evidence="3" id="KW-1003">Cell membrane</keyword>
<dbReference type="Pfam" id="PF00528">
    <property type="entry name" value="BPD_transp_1"/>
    <property type="match status" value="1"/>
</dbReference>
<evidence type="ECO:0000256" key="1">
    <source>
        <dbReference type="ARBA" id="ARBA00004651"/>
    </source>
</evidence>
<sequence>MTEQIFDVHFLLETFPKIMPYYPITMAIVGVALVFGLLIGFFCALIRIYHVRILTTIVNIYISIVRGTPLLIQLYLFYYGIPISLRLLNAKFQTNFNIDGVSPLWCVLISYSLNEGAYQTETIRGAIESVDQGEVEAAYSIGLTGAQTLRRIIIPEAVKIAIPNLGNNLLKLFKNTSLAFTVSVVDIMAEGKLIGSEGYRYFEVYIALAVIYWVSCFVISKVVDVIELRVNVAGKRIAR</sequence>
<evidence type="ECO:0000256" key="6">
    <source>
        <dbReference type="ARBA" id="ARBA00022989"/>
    </source>
</evidence>
<proteinExistence type="inferred from homology"/>
<evidence type="ECO:0000256" key="8">
    <source>
        <dbReference type="RuleBase" id="RU363032"/>
    </source>
</evidence>
<keyword evidence="11" id="KW-1185">Reference proteome</keyword>
<accession>A0ABW4EBZ9</accession>
<keyword evidence="4 8" id="KW-0812">Transmembrane</keyword>
<feature type="transmembrane region" description="Helical" evidence="8">
    <location>
        <begin position="204"/>
        <end position="226"/>
    </location>
</feature>
<keyword evidence="7 8" id="KW-0472">Membrane</keyword>
<dbReference type="PANTHER" id="PTHR30614:SF0">
    <property type="entry name" value="L-CYSTINE TRANSPORT SYSTEM PERMEASE PROTEIN TCYL"/>
    <property type="match status" value="1"/>
</dbReference>
<evidence type="ECO:0000256" key="4">
    <source>
        <dbReference type="ARBA" id="ARBA00022692"/>
    </source>
</evidence>
<dbReference type="Gene3D" id="1.10.3720.10">
    <property type="entry name" value="MetI-like"/>
    <property type="match status" value="1"/>
</dbReference>
<dbReference type="InterPro" id="IPR043429">
    <property type="entry name" value="ArtM/GltK/GlnP/TcyL/YhdX-like"/>
</dbReference>
<dbReference type="Proteomes" id="UP001597252">
    <property type="component" value="Unassembled WGS sequence"/>
</dbReference>
<dbReference type="PANTHER" id="PTHR30614">
    <property type="entry name" value="MEMBRANE COMPONENT OF AMINO ACID ABC TRANSPORTER"/>
    <property type="match status" value="1"/>
</dbReference>
<evidence type="ECO:0000313" key="10">
    <source>
        <dbReference type="EMBL" id="MFD1486145.1"/>
    </source>
</evidence>
<keyword evidence="6 8" id="KW-1133">Transmembrane helix</keyword>
<feature type="transmembrane region" description="Helical" evidence="8">
    <location>
        <begin position="20"/>
        <end position="46"/>
    </location>
</feature>
<name>A0ABW4EBZ9_9LACO</name>
<evidence type="ECO:0000259" key="9">
    <source>
        <dbReference type="PROSITE" id="PS50928"/>
    </source>
</evidence>
<gene>
    <name evidence="10" type="ORF">ACFQ5J_13005</name>
</gene>
<feature type="domain" description="ABC transmembrane type-1" evidence="9">
    <location>
        <begin position="22"/>
        <end position="223"/>
    </location>
</feature>
<feature type="transmembrane region" description="Helical" evidence="8">
    <location>
        <begin position="58"/>
        <end position="81"/>
    </location>
</feature>
<organism evidence="10 11">
    <name type="scientific">Lacticaseibacillus baoqingensis</name>
    <dbReference type="NCBI Taxonomy" id="2486013"/>
    <lineage>
        <taxon>Bacteria</taxon>
        <taxon>Bacillati</taxon>
        <taxon>Bacillota</taxon>
        <taxon>Bacilli</taxon>
        <taxon>Lactobacillales</taxon>
        <taxon>Lactobacillaceae</taxon>
        <taxon>Lacticaseibacillus</taxon>
    </lineage>
</organism>
<dbReference type="CDD" id="cd06261">
    <property type="entry name" value="TM_PBP2"/>
    <property type="match status" value="1"/>
</dbReference>
<reference evidence="11" key="1">
    <citation type="journal article" date="2019" name="Int. J. Syst. Evol. Microbiol.">
        <title>The Global Catalogue of Microorganisms (GCM) 10K type strain sequencing project: providing services to taxonomists for standard genome sequencing and annotation.</title>
        <authorList>
            <consortium name="The Broad Institute Genomics Platform"/>
            <consortium name="The Broad Institute Genome Sequencing Center for Infectious Disease"/>
            <person name="Wu L."/>
            <person name="Ma J."/>
        </authorList>
    </citation>
    <scope>NUCLEOTIDE SEQUENCE [LARGE SCALE GENOMIC DNA]</scope>
    <source>
        <strain evidence="11">CCM 8903</strain>
    </source>
</reference>
<comment type="caution">
    <text evidence="10">The sequence shown here is derived from an EMBL/GenBank/DDBJ whole genome shotgun (WGS) entry which is preliminary data.</text>
</comment>
<dbReference type="InterPro" id="IPR010065">
    <property type="entry name" value="AA_ABC_transptr_permease_3TM"/>
</dbReference>
<evidence type="ECO:0000256" key="7">
    <source>
        <dbReference type="ARBA" id="ARBA00023136"/>
    </source>
</evidence>
<comment type="subcellular location">
    <subcellularLocation>
        <location evidence="1 8">Cell membrane</location>
        <topology evidence="1 8">Multi-pass membrane protein</topology>
    </subcellularLocation>
</comment>
<evidence type="ECO:0000256" key="3">
    <source>
        <dbReference type="ARBA" id="ARBA00022475"/>
    </source>
</evidence>
<dbReference type="RefSeq" id="WP_125749843.1">
    <property type="nucleotide sequence ID" value="NZ_JBHTON010000053.1"/>
</dbReference>
<dbReference type="NCBIfam" id="TIGR01726">
    <property type="entry name" value="HEQRo_perm_3TM"/>
    <property type="match status" value="1"/>
</dbReference>
<comment type="similarity">
    <text evidence="8">Belongs to the binding-protein-dependent transport system permease family.</text>
</comment>
<keyword evidence="5" id="KW-0029">Amino-acid transport</keyword>
<dbReference type="EMBL" id="JBHTON010000053">
    <property type="protein sequence ID" value="MFD1486145.1"/>
    <property type="molecule type" value="Genomic_DNA"/>
</dbReference>
<evidence type="ECO:0000256" key="2">
    <source>
        <dbReference type="ARBA" id="ARBA00022448"/>
    </source>
</evidence>
<dbReference type="InterPro" id="IPR035906">
    <property type="entry name" value="MetI-like_sf"/>
</dbReference>
<evidence type="ECO:0000313" key="11">
    <source>
        <dbReference type="Proteomes" id="UP001597252"/>
    </source>
</evidence>
<keyword evidence="2 8" id="KW-0813">Transport</keyword>